<dbReference type="InterPro" id="IPR012340">
    <property type="entry name" value="NA-bd_OB-fold"/>
</dbReference>
<dbReference type="Gene3D" id="2.40.50.140">
    <property type="entry name" value="Nucleic acid-binding proteins"/>
    <property type="match status" value="1"/>
</dbReference>
<dbReference type="EMBL" id="CP001087">
    <property type="protein sequence ID" value="ACN13841.1"/>
    <property type="molecule type" value="Genomic_DNA"/>
</dbReference>
<feature type="transmembrane region" description="Helical" evidence="2">
    <location>
        <begin position="172"/>
        <end position="190"/>
    </location>
</feature>
<dbReference type="GO" id="GO:0003730">
    <property type="term" value="F:mRNA 3'-UTR binding"/>
    <property type="evidence" value="ECO:0007669"/>
    <property type="project" value="TreeGrafter"/>
</dbReference>
<name>C0QJI8_DESAH</name>
<dbReference type="Proteomes" id="UP000000442">
    <property type="component" value="Chromosome"/>
</dbReference>
<dbReference type="eggNOG" id="COG3326">
    <property type="taxonomic scope" value="Bacteria"/>
</dbReference>
<feature type="transmembrane region" description="Helical" evidence="2">
    <location>
        <begin position="106"/>
        <end position="125"/>
    </location>
</feature>
<dbReference type="PANTHER" id="PTHR12962:SF1">
    <property type="entry name" value="COLD SHOCK DOMAIN-CONTAINING PROTEIN CG9705"/>
    <property type="match status" value="1"/>
</dbReference>
<dbReference type="PROSITE" id="PS51857">
    <property type="entry name" value="CSD_2"/>
    <property type="match status" value="1"/>
</dbReference>
<evidence type="ECO:0000259" key="3">
    <source>
        <dbReference type="PROSITE" id="PS51857"/>
    </source>
</evidence>
<evidence type="ECO:0000256" key="1">
    <source>
        <dbReference type="ARBA" id="ARBA00022553"/>
    </source>
</evidence>
<dbReference type="SMART" id="SM00357">
    <property type="entry name" value="CSP"/>
    <property type="match status" value="1"/>
</dbReference>
<dbReference type="InterPro" id="IPR052069">
    <property type="entry name" value="Ca-reg_mRNA-binding_domain"/>
</dbReference>
<sequence>MLRRGNITLWNDEKGFGFITPNAGGKQLFFHIKSCSPHNRRPAINQSITYSLSVDKQGRPCAVKVILPDNDRAPEIKKKEGGLSVIGAACFLGVVCFSVFTAKIPIMILALYLGASLITFIVYALDKSAARKGAWRTSENTLHLLSLIGGWPGAFMAQQKLRHKSRKQPFRLIFWITVLVNCGAFTWLFTSTGTATLQSFVHDNSGLLHFISKTLTH</sequence>
<dbReference type="InterPro" id="IPR011129">
    <property type="entry name" value="CSD"/>
</dbReference>
<dbReference type="AlphaFoldDB" id="C0QJI8"/>
<keyword evidence="2" id="KW-0812">Transmembrane</keyword>
<dbReference type="Pfam" id="PF00313">
    <property type="entry name" value="CSD"/>
    <property type="match status" value="1"/>
</dbReference>
<keyword evidence="2" id="KW-1133">Transmembrane helix</keyword>
<dbReference type="HOGENOM" id="CLU_091970_0_0_7"/>
<evidence type="ECO:0000313" key="4">
    <source>
        <dbReference type="EMBL" id="ACN13841.1"/>
    </source>
</evidence>
<dbReference type="GO" id="GO:0043488">
    <property type="term" value="P:regulation of mRNA stability"/>
    <property type="evidence" value="ECO:0007669"/>
    <property type="project" value="TreeGrafter"/>
</dbReference>
<accession>C0QJI8</accession>
<dbReference type="RefSeq" id="WP_012663089.1">
    <property type="nucleotide sequence ID" value="NC_012108.1"/>
</dbReference>
<gene>
    <name evidence="4" type="primary">cspG</name>
    <name evidence="4" type="ordered locus">HRM2_07270</name>
</gene>
<dbReference type="KEGG" id="dat:HRM2_07270"/>
<dbReference type="PANTHER" id="PTHR12962">
    <property type="entry name" value="CALCIUM-REGULATED HEAT STABLE PROTEIN CRHSP-24-RELATED"/>
    <property type="match status" value="1"/>
</dbReference>
<dbReference type="InterPro" id="IPR002059">
    <property type="entry name" value="CSP_DNA-bd"/>
</dbReference>
<reference evidence="4 5" key="1">
    <citation type="journal article" date="2009" name="Environ. Microbiol.">
        <title>Genome sequence of Desulfobacterium autotrophicum HRM2, a marine sulfate reducer oxidizing organic carbon completely to carbon dioxide.</title>
        <authorList>
            <person name="Strittmatter A.W."/>
            <person name="Liesegang H."/>
            <person name="Rabus R."/>
            <person name="Decker I."/>
            <person name="Amann J."/>
            <person name="Andres S."/>
            <person name="Henne A."/>
            <person name="Fricke W.F."/>
            <person name="Martinez-Arias R."/>
            <person name="Bartels D."/>
            <person name="Goesmann A."/>
            <person name="Krause L."/>
            <person name="Puehler A."/>
            <person name="Klenk H.P."/>
            <person name="Richter M."/>
            <person name="Schuler M."/>
            <person name="Gloeckner F.O."/>
            <person name="Meyerdierks A."/>
            <person name="Gottschalk G."/>
            <person name="Amann R."/>
        </authorList>
    </citation>
    <scope>NUCLEOTIDE SEQUENCE [LARGE SCALE GENOMIC DNA]</scope>
    <source>
        <strain evidence="5">ATCC 43914 / DSM 3382 / HRM2</strain>
    </source>
</reference>
<evidence type="ECO:0000256" key="2">
    <source>
        <dbReference type="SAM" id="Phobius"/>
    </source>
</evidence>
<dbReference type="CDD" id="cd04458">
    <property type="entry name" value="CSP_CDS"/>
    <property type="match status" value="1"/>
</dbReference>
<dbReference type="Pfam" id="PF06961">
    <property type="entry name" value="DUF1294"/>
    <property type="match status" value="1"/>
</dbReference>
<evidence type="ECO:0000313" key="5">
    <source>
        <dbReference type="Proteomes" id="UP000000442"/>
    </source>
</evidence>
<organism evidence="4 5">
    <name type="scientific">Desulforapulum autotrophicum (strain ATCC 43914 / DSM 3382 / VKM B-1955 / HRM2)</name>
    <name type="common">Desulfobacterium autotrophicum</name>
    <dbReference type="NCBI Taxonomy" id="177437"/>
    <lineage>
        <taxon>Bacteria</taxon>
        <taxon>Pseudomonadati</taxon>
        <taxon>Thermodesulfobacteriota</taxon>
        <taxon>Desulfobacteria</taxon>
        <taxon>Desulfobacterales</taxon>
        <taxon>Desulfobacteraceae</taxon>
        <taxon>Desulforapulum</taxon>
    </lineage>
</organism>
<dbReference type="STRING" id="177437.HRM2_07270"/>
<keyword evidence="5" id="KW-1185">Reference proteome</keyword>
<proteinExistence type="predicted"/>
<keyword evidence="1" id="KW-0597">Phosphoprotein</keyword>
<protein>
    <submittedName>
        <fullName evidence="4">CspG</fullName>
    </submittedName>
</protein>
<dbReference type="InterPro" id="IPR010718">
    <property type="entry name" value="DUF1294"/>
</dbReference>
<keyword evidence="2" id="KW-0472">Membrane</keyword>
<feature type="domain" description="CSD" evidence="3">
    <location>
        <begin position="2"/>
        <end position="67"/>
    </location>
</feature>
<dbReference type="SUPFAM" id="SSF50249">
    <property type="entry name" value="Nucleic acid-binding proteins"/>
    <property type="match status" value="1"/>
</dbReference>
<dbReference type="GO" id="GO:0005829">
    <property type="term" value="C:cytosol"/>
    <property type="evidence" value="ECO:0007669"/>
    <property type="project" value="UniProtKB-ARBA"/>
</dbReference>
<dbReference type="eggNOG" id="COG1278">
    <property type="taxonomic scope" value="Bacteria"/>
</dbReference>
<feature type="transmembrane region" description="Helical" evidence="2">
    <location>
        <begin position="82"/>
        <end position="100"/>
    </location>
</feature>
<dbReference type="OrthoDB" id="72963at2"/>